<keyword evidence="1" id="KW-0732">Signal</keyword>
<accession>A0ABW2ILC2</accession>
<reference evidence="3" key="1">
    <citation type="journal article" date="2019" name="Int. J. Syst. Evol. Microbiol.">
        <title>The Global Catalogue of Microorganisms (GCM) 10K type strain sequencing project: providing services to taxonomists for standard genome sequencing and annotation.</title>
        <authorList>
            <consortium name="The Broad Institute Genomics Platform"/>
            <consortium name="The Broad Institute Genome Sequencing Center for Infectious Disease"/>
            <person name="Wu L."/>
            <person name="Ma J."/>
        </authorList>
    </citation>
    <scope>NUCLEOTIDE SEQUENCE [LARGE SCALE GENOMIC DNA]</scope>
    <source>
        <strain evidence="3">CCUG 51308</strain>
    </source>
</reference>
<dbReference type="NCBIfam" id="NF037936">
    <property type="entry name" value="holdfast_HfaD"/>
    <property type="match status" value="1"/>
</dbReference>
<dbReference type="Proteomes" id="UP001596492">
    <property type="component" value="Unassembled WGS sequence"/>
</dbReference>
<protein>
    <submittedName>
        <fullName evidence="2">Holdfast anchor protein HfaD</fullName>
    </submittedName>
</protein>
<evidence type="ECO:0000313" key="2">
    <source>
        <dbReference type="EMBL" id="MFC7291692.1"/>
    </source>
</evidence>
<organism evidence="2 3">
    <name type="scientific">Hirschia litorea</name>
    <dbReference type="NCBI Taxonomy" id="1199156"/>
    <lineage>
        <taxon>Bacteria</taxon>
        <taxon>Pseudomonadati</taxon>
        <taxon>Pseudomonadota</taxon>
        <taxon>Alphaproteobacteria</taxon>
        <taxon>Hyphomonadales</taxon>
        <taxon>Hyphomonadaceae</taxon>
        <taxon>Hirschia</taxon>
    </lineage>
</organism>
<dbReference type="RefSeq" id="WP_382166936.1">
    <property type="nucleotide sequence ID" value="NZ_JBHTBR010000005.1"/>
</dbReference>
<keyword evidence="3" id="KW-1185">Reference proteome</keyword>
<feature type="chain" id="PRO_5047461896" evidence="1">
    <location>
        <begin position="26"/>
        <end position="418"/>
    </location>
</feature>
<evidence type="ECO:0000313" key="3">
    <source>
        <dbReference type="Proteomes" id="UP001596492"/>
    </source>
</evidence>
<proteinExistence type="predicted"/>
<dbReference type="InterPro" id="IPR049860">
    <property type="entry name" value="Holdfast_HfaD"/>
</dbReference>
<sequence>MKRTTLTTSVAISALLVSLSGSAFAQNAPDVLNSQIQLGDAFSNMNVVVEGDHSGDVSSIALSTGNAASGFGSNDAVRHVESNQTMSGNSTANATLEGDRVFGTASADATAYGNSTTGSQFQADSMNQTVGTNRISSTATVNHISATTLNASATSAANIQDMTYDGRLVPDGESPTLRANANQTSQADVDANIDATVCCSVDDTNANTLAVGNSFQSSSEYSNAYANVQQTSYGNAITANTRLTQPEGNNISANSQAMGNNIVMDNSWGYSQLDGSQTNTSAINATTEIVLNDWDGDASISAYGVGNSAMQTNIGSDQNAYYAQNNSGEVVSLTDFEGGNGGAGNLSTSSTAIGNTYTGYVCATCQSAVPGGALTQTNSGNVTSTGQAWARGGGNVYGSAAAIGNSANYSTNNAGGHD</sequence>
<feature type="signal peptide" evidence="1">
    <location>
        <begin position="1"/>
        <end position="25"/>
    </location>
</feature>
<name>A0ABW2ILC2_9PROT</name>
<dbReference type="EMBL" id="JBHTBR010000005">
    <property type="protein sequence ID" value="MFC7291692.1"/>
    <property type="molecule type" value="Genomic_DNA"/>
</dbReference>
<evidence type="ECO:0000256" key="1">
    <source>
        <dbReference type="SAM" id="SignalP"/>
    </source>
</evidence>
<comment type="caution">
    <text evidence="2">The sequence shown here is derived from an EMBL/GenBank/DDBJ whole genome shotgun (WGS) entry which is preliminary data.</text>
</comment>
<gene>
    <name evidence="2" type="primary">hfaD</name>
    <name evidence="2" type="ORF">ACFQS8_08710</name>
</gene>